<comment type="subcellular location">
    <subcellularLocation>
        <location evidence="1">Cytoplasm</location>
    </subcellularLocation>
</comment>
<evidence type="ECO:0000256" key="5">
    <source>
        <dbReference type="ARBA" id="ARBA00023015"/>
    </source>
</evidence>
<dbReference type="InterPro" id="IPR009057">
    <property type="entry name" value="Homeodomain-like_sf"/>
</dbReference>
<dbReference type="CDD" id="cd17536">
    <property type="entry name" value="REC_YesN-like"/>
    <property type="match status" value="1"/>
</dbReference>
<evidence type="ECO:0000256" key="4">
    <source>
        <dbReference type="ARBA" id="ARBA00023012"/>
    </source>
</evidence>
<dbReference type="SUPFAM" id="SSF46689">
    <property type="entry name" value="Homeodomain-like"/>
    <property type="match status" value="1"/>
</dbReference>
<evidence type="ECO:0000256" key="2">
    <source>
        <dbReference type="ARBA" id="ARBA00022490"/>
    </source>
</evidence>
<organism evidence="11 12">
    <name type="scientific">Paenibacillus rhizoplanae</name>
    <dbReference type="NCBI Taxonomy" id="1917181"/>
    <lineage>
        <taxon>Bacteria</taxon>
        <taxon>Bacillati</taxon>
        <taxon>Bacillota</taxon>
        <taxon>Bacilli</taxon>
        <taxon>Bacillales</taxon>
        <taxon>Paenibacillaceae</taxon>
        <taxon>Paenibacillus</taxon>
    </lineage>
</organism>
<dbReference type="PROSITE" id="PS50110">
    <property type="entry name" value="RESPONSE_REGULATORY"/>
    <property type="match status" value="1"/>
</dbReference>
<keyword evidence="6" id="KW-0238">DNA-binding</keyword>
<dbReference type="InterPro" id="IPR020449">
    <property type="entry name" value="Tscrpt_reg_AraC-type_HTH"/>
</dbReference>
<evidence type="ECO:0000256" key="1">
    <source>
        <dbReference type="ARBA" id="ARBA00004496"/>
    </source>
</evidence>
<dbReference type="Gene3D" id="3.40.50.2300">
    <property type="match status" value="1"/>
</dbReference>
<gene>
    <name evidence="11" type="ORF">ACFSX3_00640</name>
</gene>
<evidence type="ECO:0000259" key="10">
    <source>
        <dbReference type="PROSITE" id="PS50110"/>
    </source>
</evidence>
<evidence type="ECO:0000313" key="12">
    <source>
        <dbReference type="Proteomes" id="UP001597448"/>
    </source>
</evidence>
<evidence type="ECO:0000256" key="6">
    <source>
        <dbReference type="ARBA" id="ARBA00023125"/>
    </source>
</evidence>
<dbReference type="SMART" id="SM00448">
    <property type="entry name" value="REC"/>
    <property type="match status" value="1"/>
</dbReference>
<accession>A0ABW5F3W6</accession>
<dbReference type="PANTHER" id="PTHR42713:SF3">
    <property type="entry name" value="TRANSCRIPTIONAL REGULATORY PROTEIN HPTR"/>
    <property type="match status" value="1"/>
</dbReference>
<dbReference type="InterPro" id="IPR051552">
    <property type="entry name" value="HptR"/>
</dbReference>
<dbReference type="SUPFAM" id="SSF52172">
    <property type="entry name" value="CheY-like"/>
    <property type="match status" value="1"/>
</dbReference>
<name>A0ABW5F3W6_9BACL</name>
<dbReference type="Pfam" id="PF12833">
    <property type="entry name" value="HTH_18"/>
    <property type="match status" value="1"/>
</dbReference>
<keyword evidence="4" id="KW-0902">Two-component regulatory system</keyword>
<evidence type="ECO:0000256" key="3">
    <source>
        <dbReference type="ARBA" id="ARBA00022553"/>
    </source>
</evidence>
<dbReference type="InterPro" id="IPR018060">
    <property type="entry name" value="HTH_AraC"/>
</dbReference>
<dbReference type="EMBL" id="JBHUKY010000003">
    <property type="protein sequence ID" value="MFD2408352.1"/>
    <property type="molecule type" value="Genomic_DNA"/>
</dbReference>
<keyword evidence="3 8" id="KW-0597">Phosphoprotein</keyword>
<dbReference type="SMART" id="SM00342">
    <property type="entry name" value="HTH_ARAC"/>
    <property type="match status" value="1"/>
</dbReference>
<comment type="caution">
    <text evidence="11">The sequence shown here is derived from an EMBL/GenBank/DDBJ whole genome shotgun (WGS) entry which is preliminary data.</text>
</comment>
<evidence type="ECO:0000259" key="9">
    <source>
        <dbReference type="PROSITE" id="PS01124"/>
    </source>
</evidence>
<keyword evidence="12" id="KW-1185">Reference proteome</keyword>
<evidence type="ECO:0000256" key="8">
    <source>
        <dbReference type="PROSITE-ProRule" id="PRU00169"/>
    </source>
</evidence>
<keyword evidence="2" id="KW-0963">Cytoplasm</keyword>
<sequence length="259" mass="29275">MRVLIVDDEPLILNGLVKIIGEAAPLGTEVFRADNAFEALELMTECMPDVTVTDLHMPEKNGFELIEAARESGLCDRFIILTGYDEFEYVRRALRTGVMDYLLKPLGKDEIAALLERIEQELPSEADPEYSNHAKRILAYTKTHYMNDLSLDHLGELMSLHPKYISSLFKRVTGDTFVNYLNGFRIKEAQRLLRSHGRLSANAIGKKVGFEDKHYFTKVFKKYTGMTPGAYRDEGKLEYPASGEEACGAAGLELRDKRS</sequence>
<reference evidence="12" key="1">
    <citation type="journal article" date="2019" name="Int. J. Syst. Evol. Microbiol.">
        <title>The Global Catalogue of Microorganisms (GCM) 10K type strain sequencing project: providing services to taxonomists for standard genome sequencing and annotation.</title>
        <authorList>
            <consortium name="The Broad Institute Genomics Platform"/>
            <consortium name="The Broad Institute Genome Sequencing Center for Infectious Disease"/>
            <person name="Wu L."/>
            <person name="Ma J."/>
        </authorList>
    </citation>
    <scope>NUCLEOTIDE SEQUENCE [LARGE SCALE GENOMIC DNA]</scope>
    <source>
        <strain evidence="12">CCM 8725</strain>
    </source>
</reference>
<dbReference type="PRINTS" id="PR00032">
    <property type="entry name" value="HTHARAC"/>
</dbReference>
<evidence type="ECO:0000256" key="7">
    <source>
        <dbReference type="ARBA" id="ARBA00023163"/>
    </source>
</evidence>
<feature type="domain" description="HTH araC/xylS-type" evidence="9">
    <location>
        <begin position="135"/>
        <end position="234"/>
    </location>
</feature>
<keyword evidence="7" id="KW-0804">Transcription</keyword>
<dbReference type="InterPro" id="IPR011006">
    <property type="entry name" value="CheY-like_superfamily"/>
</dbReference>
<dbReference type="PROSITE" id="PS01124">
    <property type="entry name" value="HTH_ARAC_FAMILY_2"/>
    <property type="match status" value="1"/>
</dbReference>
<dbReference type="Proteomes" id="UP001597448">
    <property type="component" value="Unassembled WGS sequence"/>
</dbReference>
<dbReference type="RefSeq" id="WP_209992450.1">
    <property type="nucleotide sequence ID" value="NZ_JBHUKY010000003.1"/>
</dbReference>
<dbReference type="Pfam" id="PF00072">
    <property type="entry name" value="Response_reg"/>
    <property type="match status" value="1"/>
</dbReference>
<evidence type="ECO:0000313" key="11">
    <source>
        <dbReference type="EMBL" id="MFD2408352.1"/>
    </source>
</evidence>
<keyword evidence="5" id="KW-0805">Transcription regulation</keyword>
<protein>
    <submittedName>
        <fullName evidence="11">Response regulator</fullName>
    </submittedName>
</protein>
<feature type="modified residue" description="4-aspartylphosphate" evidence="8">
    <location>
        <position position="54"/>
    </location>
</feature>
<dbReference type="PANTHER" id="PTHR42713">
    <property type="entry name" value="HISTIDINE KINASE-RELATED"/>
    <property type="match status" value="1"/>
</dbReference>
<dbReference type="Gene3D" id="1.10.10.60">
    <property type="entry name" value="Homeodomain-like"/>
    <property type="match status" value="2"/>
</dbReference>
<dbReference type="InterPro" id="IPR001789">
    <property type="entry name" value="Sig_transdc_resp-reg_receiver"/>
</dbReference>
<feature type="domain" description="Response regulatory" evidence="10">
    <location>
        <begin position="2"/>
        <end position="119"/>
    </location>
</feature>
<proteinExistence type="predicted"/>